<comment type="caution">
    <text evidence="3">The sequence shown here is derived from an EMBL/GenBank/DDBJ whole genome shotgun (WGS) entry which is preliminary data.</text>
</comment>
<sequence>MAPSSLLPRGIGDDISNTANTFSSWDSCMAQGYCKWPVIVGIIIGSLILISVLWCCARCLCCGMECCCGCFSCCNRCCPSPRRKNEGYQQPPQPYSGQYQPAQPMMYGGAGAGYAYRGPQTATFDAPTGKGGKFNEDALPAMPSWDQANSRHVQDEDVEMEKLDQSAAQQEGLLSKQRDSGGRYYNNGVPQDTAGDLGAMQTGPYHEYGQQQQTGVHDGHNQPQQTGLYHDYNAHQQFVGSPTASTAPTSMHAPTYQTRPPSSVYGEQQYAPSIPPSYRTAAPSVVSPMQQQSTPYAGVGRKPVQGSWRDV</sequence>
<organism evidence="3 4">
    <name type="scientific">Extremus antarcticus</name>
    <dbReference type="NCBI Taxonomy" id="702011"/>
    <lineage>
        <taxon>Eukaryota</taxon>
        <taxon>Fungi</taxon>
        <taxon>Dikarya</taxon>
        <taxon>Ascomycota</taxon>
        <taxon>Pezizomycotina</taxon>
        <taxon>Dothideomycetes</taxon>
        <taxon>Dothideomycetidae</taxon>
        <taxon>Mycosphaerellales</taxon>
        <taxon>Extremaceae</taxon>
        <taxon>Extremus</taxon>
    </lineage>
</organism>
<keyword evidence="2" id="KW-1133">Transmembrane helix</keyword>
<keyword evidence="4" id="KW-1185">Reference proteome</keyword>
<feature type="transmembrane region" description="Helical" evidence="2">
    <location>
        <begin position="36"/>
        <end position="54"/>
    </location>
</feature>
<evidence type="ECO:0000313" key="3">
    <source>
        <dbReference type="EMBL" id="KAK3047565.1"/>
    </source>
</evidence>
<dbReference type="Proteomes" id="UP001271007">
    <property type="component" value="Unassembled WGS sequence"/>
</dbReference>
<dbReference type="AlphaFoldDB" id="A0AAJ0D6X7"/>
<evidence type="ECO:0000313" key="4">
    <source>
        <dbReference type="Proteomes" id="UP001271007"/>
    </source>
</evidence>
<dbReference type="GO" id="GO:0005935">
    <property type="term" value="C:cellular bud neck"/>
    <property type="evidence" value="ECO:0007669"/>
    <property type="project" value="TreeGrafter"/>
</dbReference>
<dbReference type="GO" id="GO:0005886">
    <property type="term" value="C:plasma membrane"/>
    <property type="evidence" value="ECO:0007669"/>
    <property type="project" value="TreeGrafter"/>
</dbReference>
<name>A0AAJ0D6X7_9PEZI</name>
<accession>A0AAJ0D6X7</accession>
<dbReference type="PANTHER" id="PTHR40018">
    <property type="entry name" value="[PSI+] INDUCTION PROTEIN 2"/>
    <property type="match status" value="1"/>
</dbReference>
<keyword evidence="2" id="KW-0472">Membrane</keyword>
<dbReference type="EMBL" id="JAWDJX010000060">
    <property type="protein sequence ID" value="KAK3047565.1"/>
    <property type="molecule type" value="Genomic_DNA"/>
</dbReference>
<gene>
    <name evidence="3" type="ORF">LTR09_011070</name>
</gene>
<feature type="region of interest" description="Disordered" evidence="1">
    <location>
        <begin position="166"/>
        <end position="187"/>
    </location>
</feature>
<feature type="region of interest" description="Disordered" evidence="1">
    <location>
        <begin position="241"/>
        <end position="311"/>
    </location>
</feature>
<evidence type="ECO:0000256" key="1">
    <source>
        <dbReference type="SAM" id="MobiDB-lite"/>
    </source>
</evidence>
<keyword evidence="2" id="KW-0812">Transmembrane</keyword>
<proteinExistence type="predicted"/>
<evidence type="ECO:0000256" key="2">
    <source>
        <dbReference type="SAM" id="Phobius"/>
    </source>
</evidence>
<dbReference type="InterPro" id="IPR037504">
    <property type="entry name" value="PSI_induc_2"/>
</dbReference>
<protein>
    <submittedName>
        <fullName evidence="3">Uncharacterized protein</fullName>
    </submittedName>
</protein>
<reference evidence="3" key="1">
    <citation type="submission" date="2023-04" db="EMBL/GenBank/DDBJ databases">
        <title>Black Yeasts Isolated from many extreme environments.</title>
        <authorList>
            <person name="Coleine C."/>
            <person name="Stajich J.E."/>
            <person name="Selbmann L."/>
        </authorList>
    </citation>
    <scope>NUCLEOTIDE SEQUENCE</scope>
    <source>
        <strain evidence="3">CCFEE 5312</strain>
    </source>
</reference>
<dbReference type="PANTHER" id="PTHR40018:SF1">
    <property type="entry name" value="[PSI+] INDUCTION PROTEIN 2"/>
    <property type="match status" value="1"/>
</dbReference>